<evidence type="ECO:0000313" key="1">
    <source>
        <dbReference type="EMBL" id="MFC4958250.1"/>
    </source>
</evidence>
<name>A0ABV9UP33_9ACTN</name>
<comment type="caution">
    <text evidence="1">The sequence shown here is derived from an EMBL/GenBank/DDBJ whole genome shotgun (WGS) entry which is preliminary data.</text>
</comment>
<proteinExistence type="predicted"/>
<gene>
    <name evidence="1" type="ORF">ACFPFX_18360</name>
</gene>
<evidence type="ECO:0000313" key="2">
    <source>
        <dbReference type="Proteomes" id="UP001595834"/>
    </source>
</evidence>
<dbReference type="EMBL" id="JBHSIZ010000018">
    <property type="protein sequence ID" value="MFC4958250.1"/>
    <property type="molecule type" value="Genomic_DNA"/>
</dbReference>
<keyword evidence="2" id="KW-1185">Reference proteome</keyword>
<dbReference type="RefSeq" id="WP_344371559.1">
    <property type="nucleotide sequence ID" value="NZ_BAAASQ010000004.1"/>
</dbReference>
<organism evidence="1 2">
    <name type="scientific">Streptomyces mauvecolor</name>
    <dbReference type="NCBI Taxonomy" id="58345"/>
    <lineage>
        <taxon>Bacteria</taxon>
        <taxon>Bacillati</taxon>
        <taxon>Actinomycetota</taxon>
        <taxon>Actinomycetes</taxon>
        <taxon>Kitasatosporales</taxon>
        <taxon>Streptomycetaceae</taxon>
        <taxon>Streptomyces</taxon>
    </lineage>
</organism>
<accession>A0ABV9UP33</accession>
<sequence length="97" mass="10718">MRVLLKAILDTEKTNDAIRNGTMQKSMQSALEALSPEAVYFTAEEGCRTAFIFFDLADTSQIPKLAEPFYMDMGAKISIVPVMNREDLAKGLTALGR</sequence>
<reference evidence="2" key="1">
    <citation type="journal article" date="2019" name="Int. J. Syst. Evol. Microbiol.">
        <title>The Global Catalogue of Microorganisms (GCM) 10K type strain sequencing project: providing services to taxonomists for standard genome sequencing and annotation.</title>
        <authorList>
            <consortium name="The Broad Institute Genomics Platform"/>
            <consortium name="The Broad Institute Genome Sequencing Center for Infectious Disease"/>
            <person name="Wu L."/>
            <person name="Ma J."/>
        </authorList>
    </citation>
    <scope>NUCLEOTIDE SEQUENCE [LARGE SCALE GENOMIC DNA]</scope>
    <source>
        <strain evidence="2">CCM 7224</strain>
    </source>
</reference>
<protein>
    <submittedName>
        <fullName evidence="1">Uncharacterized protein</fullName>
    </submittedName>
</protein>
<dbReference type="Proteomes" id="UP001595834">
    <property type="component" value="Unassembled WGS sequence"/>
</dbReference>